<dbReference type="HOGENOM" id="CLU_115365_0_0_9"/>
<organism evidence="1 2">
    <name type="scientific">Lentilactobacillus hilgardii (strain ATCC 8290 / DSM 20176 / CCUG 30140 / JCM 1155 / KCTC 3500 / NBRC 15886 / NCIMB 8040 / NRRL B-1843 / 9)</name>
    <dbReference type="NCBI Taxonomy" id="1423757"/>
    <lineage>
        <taxon>Bacteria</taxon>
        <taxon>Bacillati</taxon>
        <taxon>Bacillota</taxon>
        <taxon>Bacilli</taxon>
        <taxon>Lactobacillales</taxon>
        <taxon>Lactobacillaceae</taxon>
        <taxon>Lentilactobacillus</taxon>
    </lineage>
</organism>
<evidence type="ECO:0000313" key="2">
    <source>
        <dbReference type="Proteomes" id="UP000003752"/>
    </source>
</evidence>
<dbReference type="AlphaFoldDB" id="C0XL57"/>
<protein>
    <submittedName>
        <fullName evidence="1">Uncharacterized protein</fullName>
    </submittedName>
</protein>
<gene>
    <name evidence="1" type="ORF">HMPREF0519_1968</name>
</gene>
<proteinExistence type="predicted"/>
<dbReference type="Proteomes" id="UP000003752">
    <property type="component" value="Unassembled WGS sequence"/>
</dbReference>
<comment type="caution">
    <text evidence="1">The sequence shown here is derived from an EMBL/GenBank/DDBJ whole genome shotgun (WGS) entry which is preliminary data.</text>
</comment>
<keyword evidence="2" id="KW-1185">Reference proteome</keyword>
<reference evidence="1 2" key="1">
    <citation type="submission" date="2009-01" db="EMBL/GenBank/DDBJ databases">
        <authorList>
            <person name="Qin X."/>
            <person name="Bachman B."/>
            <person name="Battles P."/>
            <person name="Bell A."/>
            <person name="Bess C."/>
            <person name="Bickham C."/>
            <person name="Chaboub L."/>
            <person name="Chen D."/>
            <person name="Coyle M."/>
            <person name="Deiros D.R."/>
            <person name="Dinh H."/>
            <person name="Forbes L."/>
            <person name="Fowler G."/>
            <person name="Francisco L."/>
            <person name="Fu Q."/>
            <person name="Gubbala S."/>
            <person name="Hale W."/>
            <person name="Han Y."/>
            <person name="Hemphill L."/>
            <person name="Highlander S.K."/>
            <person name="Hirani K."/>
            <person name="Hogues M."/>
            <person name="Jackson L."/>
            <person name="Jakkamsetti A."/>
            <person name="Javaid M."/>
            <person name="Jiang H."/>
            <person name="Korchina V."/>
            <person name="Kovar C."/>
            <person name="Lara F."/>
            <person name="Lee S."/>
            <person name="Mata R."/>
            <person name="Mathew T."/>
            <person name="Moen C."/>
            <person name="Morales K."/>
            <person name="Munidasa M."/>
            <person name="Nazareth L."/>
            <person name="Ngo R."/>
            <person name="Nguyen L."/>
            <person name="Okwuonu G."/>
            <person name="Ongeri F."/>
            <person name="Patil S."/>
            <person name="Petrosino J."/>
            <person name="Pham C."/>
            <person name="Pham P."/>
            <person name="Pu L.-L."/>
            <person name="Puazo M."/>
            <person name="Raj R."/>
            <person name="Reid J."/>
            <person name="Rouhana J."/>
            <person name="Saada N."/>
            <person name="Shang Y."/>
            <person name="Simmons D."/>
            <person name="Thornton R."/>
            <person name="Warren J."/>
            <person name="Weissenberger G."/>
            <person name="Zhang J."/>
            <person name="Zhang L."/>
            <person name="Zhou C."/>
            <person name="Zhu D."/>
            <person name="Muzny D."/>
            <person name="Worley K."/>
            <person name="Gibbs R."/>
        </authorList>
    </citation>
    <scope>NUCLEOTIDE SEQUENCE [LARGE SCALE GENOMIC DNA]</scope>
    <source>
        <strain evidence="2">ATCC 8290 / DSM 20176 / CCUG 30140 / JCM 1155 / KCTC 3500 / NBRC 15886 / NCIMB 8040 / NRRL B-1843 / 9</strain>
    </source>
</reference>
<dbReference type="EMBL" id="ACGP01000178">
    <property type="protein sequence ID" value="EEI23802.1"/>
    <property type="molecule type" value="Genomic_DNA"/>
</dbReference>
<sequence>MGIRQIGKAADSESVIYWFEPSIPNKWPIMVGCDSAKIMGFFITGGYLMKVRKLILPFMIICLFIFALTKSANADAATWHTGTPKVIRGNWYYNGSGEQKAFITYTKTLSSGELFKQSDNNLGYYKLPGYGLKHIKYKALRHHIYLITGIQYSPKGASVQFDGQRLSYKVKAPDKKNLYFYKGFRHYTRKPNFKIVKQNQQATSNQ</sequence>
<evidence type="ECO:0000313" key="1">
    <source>
        <dbReference type="EMBL" id="EEI23802.1"/>
    </source>
</evidence>
<name>C0XL57_LENH9</name>
<accession>C0XL57</accession>